<feature type="transmembrane region" description="Helical" evidence="1">
    <location>
        <begin position="98"/>
        <end position="119"/>
    </location>
</feature>
<accession>A0A382H011</accession>
<dbReference type="AlphaFoldDB" id="A0A382H011"/>
<proteinExistence type="predicted"/>
<dbReference type="InterPro" id="IPR046216">
    <property type="entry name" value="DUF6249"/>
</dbReference>
<keyword evidence="1" id="KW-1133">Transmembrane helix</keyword>
<feature type="transmembrane region" description="Helical" evidence="1">
    <location>
        <begin position="6"/>
        <end position="29"/>
    </location>
</feature>
<sequence>MNWEILIPIFGIVGVFGMPVFIVLIVFYFEKRNKEQFHTTLQKLIESGQELSPDLLRSIPGYKVEKNGDRNDIRSGTITAAVGIGIALFGHIGVEEEALVGIGLLVFSIGLGILVYGIYNRNKKVDDS</sequence>
<organism evidence="3">
    <name type="scientific">marine metagenome</name>
    <dbReference type="NCBI Taxonomy" id="408172"/>
    <lineage>
        <taxon>unclassified sequences</taxon>
        <taxon>metagenomes</taxon>
        <taxon>ecological metagenomes</taxon>
    </lineage>
</organism>
<dbReference type="Pfam" id="PF19762">
    <property type="entry name" value="DUF6249"/>
    <property type="match status" value="1"/>
</dbReference>
<feature type="transmembrane region" description="Helical" evidence="1">
    <location>
        <begin position="73"/>
        <end position="92"/>
    </location>
</feature>
<evidence type="ECO:0000259" key="2">
    <source>
        <dbReference type="Pfam" id="PF19762"/>
    </source>
</evidence>
<protein>
    <recommendedName>
        <fullName evidence="2">DUF6249 domain-containing protein</fullName>
    </recommendedName>
</protein>
<gene>
    <name evidence="3" type="ORF">METZ01_LOCUS233326</name>
</gene>
<keyword evidence="1" id="KW-0472">Membrane</keyword>
<feature type="non-terminal residue" evidence="3">
    <location>
        <position position="128"/>
    </location>
</feature>
<dbReference type="EMBL" id="UINC01058334">
    <property type="protein sequence ID" value="SVB80472.1"/>
    <property type="molecule type" value="Genomic_DNA"/>
</dbReference>
<name>A0A382H011_9ZZZZ</name>
<reference evidence="3" key="1">
    <citation type="submission" date="2018-05" db="EMBL/GenBank/DDBJ databases">
        <authorList>
            <person name="Lanie J.A."/>
            <person name="Ng W.-L."/>
            <person name="Kazmierczak K.M."/>
            <person name="Andrzejewski T.M."/>
            <person name="Davidsen T.M."/>
            <person name="Wayne K.J."/>
            <person name="Tettelin H."/>
            <person name="Glass J.I."/>
            <person name="Rusch D."/>
            <person name="Podicherti R."/>
            <person name="Tsui H.-C.T."/>
            <person name="Winkler M.E."/>
        </authorList>
    </citation>
    <scope>NUCLEOTIDE SEQUENCE</scope>
</reference>
<feature type="domain" description="DUF6249" evidence="2">
    <location>
        <begin position="9"/>
        <end position="120"/>
    </location>
</feature>
<evidence type="ECO:0000256" key="1">
    <source>
        <dbReference type="SAM" id="Phobius"/>
    </source>
</evidence>
<evidence type="ECO:0000313" key="3">
    <source>
        <dbReference type="EMBL" id="SVB80472.1"/>
    </source>
</evidence>
<keyword evidence="1" id="KW-0812">Transmembrane</keyword>